<feature type="transmembrane region" description="Helical" evidence="6">
    <location>
        <begin position="141"/>
        <end position="159"/>
    </location>
</feature>
<evidence type="ECO:0000256" key="1">
    <source>
        <dbReference type="ARBA" id="ARBA00004651"/>
    </source>
</evidence>
<reference evidence="7" key="1">
    <citation type="journal article" date="2014" name="Int. J. Syst. Evol. Microbiol.">
        <title>Complete genome sequence of Corynebacterium casei LMG S-19264T (=DSM 44701T), isolated from a smear-ripened cheese.</title>
        <authorList>
            <consortium name="US DOE Joint Genome Institute (JGI-PGF)"/>
            <person name="Walter F."/>
            <person name="Albersmeier A."/>
            <person name="Kalinowski J."/>
            <person name="Ruckert C."/>
        </authorList>
    </citation>
    <scope>NUCLEOTIDE SEQUENCE</scope>
    <source>
        <strain evidence="7">JCM 15759</strain>
    </source>
</reference>
<dbReference type="Proteomes" id="UP001248536">
    <property type="component" value="Unassembled WGS sequence"/>
</dbReference>
<dbReference type="RefSeq" id="WP_005536254.1">
    <property type="nucleotide sequence ID" value="NZ_BAABDY010000003.1"/>
</dbReference>
<dbReference type="Proteomes" id="UP000656367">
    <property type="component" value="Unassembled WGS sequence"/>
</dbReference>
<keyword evidence="2" id="KW-1003">Cell membrane</keyword>
<sequence>MSDEPRNATATAATDADAEVTGGFADRWASFRDREISTVLLTVVGVAVFPFLFNNFLDGYTQLATLMLIYGIFAVGFDILLGYTGLLSFGHAVFFGGAAYAAGIFSASVSSSPLLVLFAGTAFAVLMAWIVGFLSLRRGGIYFAILTLTFGQMSFYLAASPLAFLTNGENGFTSVDIGHLLGVIDIHGGVPFPLTMLVDNMLYVFVAVVTVLSVAMANRILHSPYGTVFRAIRENERRAEFVGLDVWRYKLMAFIISAAFAGIAGSLFTIEGNYVPLQSLYWTESGRIVIMTVLGGVGSLFGPLFGAGLYLYIENIVSGFETLGPFWHLILGIVFVVAVILFPNGIWGGVEYGQDRTMAAIRFTRENGIKAALRYALDLTVQKVKAVIQKIRSVPARLFGGEGK</sequence>
<dbReference type="OrthoDB" id="30958at2157"/>
<accession>A0A830FG56</accession>
<keyword evidence="5 6" id="KW-0472">Membrane</keyword>
<feature type="transmembrane region" description="Helical" evidence="6">
    <location>
        <begin position="325"/>
        <end position="347"/>
    </location>
</feature>
<dbReference type="PANTHER" id="PTHR30482">
    <property type="entry name" value="HIGH-AFFINITY BRANCHED-CHAIN AMINO ACID TRANSPORT SYSTEM PERMEASE"/>
    <property type="match status" value="1"/>
</dbReference>
<proteinExistence type="predicted"/>
<evidence type="ECO:0000313" key="8">
    <source>
        <dbReference type="EMBL" id="MDS0252226.1"/>
    </source>
</evidence>
<organism evidence="7 9">
    <name type="scientific">Haloarcula argentinensis</name>
    <dbReference type="NCBI Taxonomy" id="43776"/>
    <lineage>
        <taxon>Archaea</taxon>
        <taxon>Methanobacteriati</taxon>
        <taxon>Methanobacteriota</taxon>
        <taxon>Stenosarchaea group</taxon>
        <taxon>Halobacteria</taxon>
        <taxon>Halobacteriales</taxon>
        <taxon>Haloarculaceae</taxon>
        <taxon>Haloarcula</taxon>
    </lineage>
</organism>
<feature type="transmembrane region" description="Helical" evidence="6">
    <location>
        <begin position="114"/>
        <end position="134"/>
    </location>
</feature>
<dbReference type="InterPro" id="IPR043428">
    <property type="entry name" value="LivM-like"/>
</dbReference>
<feature type="transmembrane region" description="Helical" evidence="6">
    <location>
        <begin position="288"/>
        <end position="313"/>
    </location>
</feature>
<feature type="transmembrane region" description="Helical" evidence="6">
    <location>
        <begin position="59"/>
        <end position="81"/>
    </location>
</feature>
<evidence type="ECO:0000256" key="2">
    <source>
        <dbReference type="ARBA" id="ARBA00022475"/>
    </source>
</evidence>
<feature type="transmembrane region" description="Helical" evidence="6">
    <location>
        <begin position="36"/>
        <end position="53"/>
    </location>
</feature>
<dbReference type="EMBL" id="JAMQCP010000001">
    <property type="protein sequence ID" value="MDS0252226.1"/>
    <property type="molecule type" value="Genomic_DNA"/>
</dbReference>
<keyword evidence="10" id="KW-1185">Reference proteome</keyword>
<evidence type="ECO:0000256" key="4">
    <source>
        <dbReference type="ARBA" id="ARBA00022989"/>
    </source>
</evidence>
<dbReference type="AlphaFoldDB" id="A0A830FG56"/>
<name>A0A830FG56_HALAR</name>
<evidence type="ECO:0000313" key="10">
    <source>
        <dbReference type="Proteomes" id="UP001248536"/>
    </source>
</evidence>
<feature type="transmembrane region" description="Helical" evidence="6">
    <location>
        <begin position="201"/>
        <end position="221"/>
    </location>
</feature>
<comment type="caution">
    <text evidence="7">The sequence shown here is derived from an EMBL/GenBank/DDBJ whole genome shotgun (WGS) entry which is preliminary data.</text>
</comment>
<dbReference type="Pfam" id="PF02653">
    <property type="entry name" value="BPD_transp_2"/>
    <property type="match status" value="1"/>
</dbReference>
<dbReference type="GO" id="GO:0005886">
    <property type="term" value="C:plasma membrane"/>
    <property type="evidence" value="ECO:0007669"/>
    <property type="project" value="UniProtKB-SubCell"/>
</dbReference>
<gene>
    <name evidence="7" type="ORF">GCM10009006_14440</name>
    <name evidence="8" type="ORF">NC662_00690</name>
</gene>
<dbReference type="InterPro" id="IPR001851">
    <property type="entry name" value="ABC_transp_permease"/>
</dbReference>
<keyword evidence="4 6" id="KW-1133">Transmembrane helix</keyword>
<evidence type="ECO:0000256" key="6">
    <source>
        <dbReference type="SAM" id="Phobius"/>
    </source>
</evidence>
<comment type="subcellular location">
    <subcellularLocation>
        <location evidence="1">Cell membrane</location>
        <topology evidence="1">Multi-pass membrane protein</topology>
    </subcellularLocation>
</comment>
<dbReference type="PANTHER" id="PTHR30482:SF17">
    <property type="entry name" value="ABC TRANSPORTER ATP-BINDING PROTEIN"/>
    <property type="match status" value="1"/>
</dbReference>
<evidence type="ECO:0000313" key="7">
    <source>
        <dbReference type="EMBL" id="GGM34044.1"/>
    </source>
</evidence>
<evidence type="ECO:0000256" key="3">
    <source>
        <dbReference type="ARBA" id="ARBA00022692"/>
    </source>
</evidence>
<feature type="transmembrane region" description="Helical" evidence="6">
    <location>
        <begin position="88"/>
        <end position="108"/>
    </location>
</feature>
<dbReference type="EMBL" id="BMON01000001">
    <property type="protein sequence ID" value="GGM34044.1"/>
    <property type="molecule type" value="Genomic_DNA"/>
</dbReference>
<protein>
    <submittedName>
        <fullName evidence="7">Branched-chain amino acid ABC transporter permease</fullName>
    </submittedName>
</protein>
<feature type="transmembrane region" description="Helical" evidence="6">
    <location>
        <begin position="247"/>
        <end position="268"/>
    </location>
</feature>
<dbReference type="GO" id="GO:0015658">
    <property type="term" value="F:branched-chain amino acid transmembrane transporter activity"/>
    <property type="evidence" value="ECO:0007669"/>
    <property type="project" value="InterPro"/>
</dbReference>
<evidence type="ECO:0000313" key="9">
    <source>
        <dbReference type="Proteomes" id="UP000656367"/>
    </source>
</evidence>
<evidence type="ECO:0000256" key="5">
    <source>
        <dbReference type="ARBA" id="ARBA00023136"/>
    </source>
</evidence>
<keyword evidence="3 6" id="KW-0812">Transmembrane</keyword>
<reference evidence="7" key="2">
    <citation type="submission" date="2020-09" db="EMBL/GenBank/DDBJ databases">
        <authorList>
            <person name="Sun Q."/>
            <person name="Ohkuma M."/>
        </authorList>
    </citation>
    <scope>NUCLEOTIDE SEQUENCE</scope>
    <source>
        <strain evidence="7">JCM 15759</strain>
    </source>
</reference>
<reference evidence="8 10" key="3">
    <citation type="submission" date="2022-06" db="EMBL/GenBank/DDBJ databases">
        <title>Haloarcula sp. a new haloarchaeum isolate from saline soil.</title>
        <authorList>
            <person name="Strakova D."/>
            <person name="Galisteo C."/>
            <person name="Sanchez-Porro C."/>
            <person name="Ventosa A."/>
        </authorList>
    </citation>
    <scope>NUCLEOTIDE SEQUENCE [LARGE SCALE GENOMIC DNA]</scope>
    <source>
        <strain evidence="8 10">JCM 15760</strain>
    </source>
</reference>
<dbReference type="CDD" id="cd06581">
    <property type="entry name" value="TM_PBP1_LivM_like"/>
    <property type="match status" value="1"/>
</dbReference>